<accession>A0A0B2X002</accession>
<dbReference type="SMART" id="SM00384">
    <property type="entry name" value="AT_hook"/>
    <property type="match status" value="2"/>
</dbReference>
<evidence type="ECO:0000256" key="2">
    <source>
        <dbReference type="SAM" id="MobiDB-lite"/>
    </source>
</evidence>
<sequence length="394" mass="42947">MAPNPERKRGRPPNASTQVKKRGRPRKSDVQPATTRGPTQSSLRESWGSATGRRTTTGEGERPAKRPRASEAARRSSQGAGVIGRRGIPQPSQPGSLGRTGARDDENNDDNEASRPPPPSPEKPYVHVAAHTRRVRQSAIEAKWTPLTNASLTAVSTTLQHAQRPILQRLADSEFRREHTAAAVRQVAQRIARKISRGLPFPPASMPANVGRAPAQSDAGREVELNFESVLDGKLGLERQLEPALDSLDLLRREKDATEQELERDYETLRNLEAGARAQAREQRSLLKKAHPLTPAPSVKPEDGRVDADAKDNLDAFVFGRDPDTAPGGAFTGIRGDDEIHPLAMQLGDHVDSIRGNLEQTEGILPLLASSKATLRAVLLKHLDQRAYEQAVLG</sequence>
<protein>
    <submittedName>
        <fullName evidence="3">AT hook, DNA-binding motif protein</fullName>
    </submittedName>
</protein>
<feature type="region of interest" description="Disordered" evidence="2">
    <location>
        <begin position="1"/>
        <end position="135"/>
    </location>
</feature>
<evidence type="ECO:0000256" key="1">
    <source>
        <dbReference type="SAM" id="Coils"/>
    </source>
</evidence>
<feature type="compositionally biased region" description="Basic and acidic residues" evidence="2">
    <location>
        <begin position="59"/>
        <end position="74"/>
    </location>
</feature>
<dbReference type="Proteomes" id="UP000030816">
    <property type="component" value="Unassembled WGS sequence"/>
</dbReference>
<keyword evidence="1" id="KW-0175">Coiled coil</keyword>
<dbReference type="InterPro" id="IPR017956">
    <property type="entry name" value="AT_hook_DNA-bd_motif"/>
</dbReference>
<dbReference type="GeneID" id="63735298"/>
<feature type="coiled-coil region" evidence="1">
    <location>
        <begin position="248"/>
        <end position="279"/>
    </location>
</feature>
<name>A0A0B2X002_METAS</name>
<dbReference type="AlphaFoldDB" id="A0A0B2X002"/>
<comment type="caution">
    <text evidence="3">The sequence shown here is derived from an EMBL/GenBank/DDBJ whole genome shotgun (WGS) entry which is preliminary data.</text>
</comment>
<dbReference type="RefSeq" id="XP_040682907.1">
    <property type="nucleotide sequence ID" value="XM_040819642.1"/>
</dbReference>
<dbReference type="STRING" id="1081103.A0A0B2X002"/>
<evidence type="ECO:0000313" key="3">
    <source>
        <dbReference type="EMBL" id="KHO01842.1"/>
    </source>
</evidence>
<evidence type="ECO:0000313" key="4">
    <source>
        <dbReference type="Proteomes" id="UP000030816"/>
    </source>
</evidence>
<reference evidence="3 4" key="1">
    <citation type="journal article" date="2014" name="Proc. Natl. Acad. Sci. U.S.A.">
        <title>Trajectory and genomic determinants of fungal-pathogen speciation and host adaptation.</title>
        <authorList>
            <person name="Hu X."/>
            <person name="Xiao G."/>
            <person name="Zheng P."/>
            <person name="Shang Y."/>
            <person name="Su Y."/>
            <person name="Zhang X."/>
            <person name="Liu X."/>
            <person name="Zhan S."/>
            <person name="St Leger R.J."/>
            <person name="Wang C."/>
        </authorList>
    </citation>
    <scope>NUCLEOTIDE SEQUENCE [LARGE SCALE GENOMIC DNA]</scope>
    <source>
        <strain evidence="3 4">ARSEF 1941</strain>
    </source>
</reference>
<dbReference type="HOGENOM" id="CLU_023691_1_0_1"/>
<dbReference type="GO" id="GO:0003677">
    <property type="term" value="F:DNA binding"/>
    <property type="evidence" value="ECO:0007669"/>
    <property type="project" value="UniProtKB-KW"/>
</dbReference>
<dbReference type="InterPro" id="IPR025212">
    <property type="entry name" value="CAD_CENP-Q"/>
</dbReference>
<dbReference type="OrthoDB" id="2420947at2759"/>
<keyword evidence="4" id="KW-1185">Reference proteome</keyword>
<dbReference type="EMBL" id="AZHE01000001">
    <property type="protein sequence ID" value="KHO01842.1"/>
    <property type="molecule type" value="Genomic_DNA"/>
</dbReference>
<keyword evidence="3" id="KW-0238">DNA-binding</keyword>
<dbReference type="Pfam" id="PF13094">
    <property type="entry name" value="CENP-Q"/>
    <property type="match status" value="1"/>
</dbReference>
<feature type="region of interest" description="Disordered" evidence="2">
    <location>
        <begin position="280"/>
        <end position="307"/>
    </location>
</feature>
<proteinExistence type="predicted"/>
<gene>
    <name evidence="3" type="ORF">MAM_00843</name>
</gene>
<feature type="compositionally biased region" description="Polar residues" evidence="2">
    <location>
        <begin position="31"/>
        <end position="44"/>
    </location>
</feature>
<organism evidence="3 4">
    <name type="scientific">Metarhizium album (strain ARSEF 1941)</name>
    <dbReference type="NCBI Taxonomy" id="1081103"/>
    <lineage>
        <taxon>Eukaryota</taxon>
        <taxon>Fungi</taxon>
        <taxon>Dikarya</taxon>
        <taxon>Ascomycota</taxon>
        <taxon>Pezizomycotina</taxon>
        <taxon>Sordariomycetes</taxon>
        <taxon>Hypocreomycetidae</taxon>
        <taxon>Hypocreales</taxon>
        <taxon>Clavicipitaceae</taxon>
        <taxon>Metarhizium</taxon>
    </lineage>
</organism>